<dbReference type="EMBL" id="ML975355">
    <property type="protein sequence ID" value="KAF1831768.1"/>
    <property type="molecule type" value="Genomic_DNA"/>
</dbReference>
<feature type="region of interest" description="Disordered" evidence="2">
    <location>
        <begin position="81"/>
        <end position="106"/>
    </location>
</feature>
<evidence type="ECO:0000256" key="2">
    <source>
        <dbReference type="SAM" id="MobiDB-lite"/>
    </source>
</evidence>
<accession>A0A6A5K3I2</accession>
<evidence type="ECO:0000259" key="3">
    <source>
        <dbReference type="PROSITE" id="PS51253"/>
    </source>
</evidence>
<keyword evidence="1" id="KW-0238">DNA-binding</keyword>
<gene>
    <name evidence="4" type="ORF">BDW02DRAFT_531323</name>
</gene>
<keyword evidence="5" id="KW-1185">Reference proteome</keyword>
<dbReference type="InterPro" id="IPR006600">
    <property type="entry name" value="HTH_CenpB_DNA-bd_dom"/>
</dbReference>
<proteinExistence type="predicted"/>
<evidence type="ECO:0000313" key="4">
    <source>
        <dbReference type="EMBL" id="KAF1831768.1"/>
    </source>
</evidence>
<organism evidence="4 5">
    <name type="scientific">Decorospora gaudefroyi</name>
    <dbReference type="NCBI Taxonomy" id="184978"/>
    <lineage>
        <taxon>Eukaryota</taxon>
        <taxon>Fungi</taxon>
        <taxon>Dikarya</taxon>
        <taxon>Ascomycota</taxon>
        <taxon>Pezizomycotina</taxon>
        <taxon>Dothideomycetes</taxon>
        <taxon>Pleosporomycetidae</taxon>
        <taxon>Pleosporales</taxon>
        <taxon>Pleosporineae</taxon>
        <taxon>Pleosporaceae</taxon>
        <taxon>Decorospora</taxon>
    </lineage>
</organism>
<sequence>MDKASRVLAQGLPPVVSTSYRALADYSEGRRSMEEKAQSQQYLSPWEEDALVKFLLQMSDLGQPVRIKFIPLLAFCVARQRSEQARPPKPPNKNWAHAFEKRHPDTQARRVSALDWNRHEKNTYWKISH</sequence>
<dbReference type="OrthoDB" id="5420958at2759"/>
<dbReference type="PROSITE" id="PS51253">
    <property type="entry name" value="HTH_CENPB"/>
    <property type="match status" value="1"/>
</dbReference>
<feature type="domain" description="HTH CENPB-type" evidence="3">
    <location>
        <begin position="35"/>
        <end position="109"/>
    </location>
</feature>
<feature type="non-terminal residue" evidence="4">
    <location>
        <position position="129"/>
    </location>
</feature>
<reference evidence="4" key="1">
    <citation type="submission" date="2020-01" db="EMBL/GenBank/DDBJ databases">
        <authorList>
            <consortium name="DOE Joint Genome Institute"/>
            <person name="Haridas S."/>
            <person name="Albert R."/>
            <person name="Binder M."/>
            <person name="Bloem J."/>
            <person name="Labutti K."/>
            <person name="Salamov A."/>
            <person name="Andreopoulos B."/>
            <person name="Baker S.E."/>
            <person name="Barry K."/>
            <person name="Bills G."/>
            <person name="Bluhm B.H."/>
            <person name="Cannon C."/>
            <person name="Castanera R."/>
            <person name="Culley D.E."/>
            <person name="Daum C."/>
            <person name="Ezra D."/>
            <person name="Gonzalez J.B."/>
            <person name="Henrissat B."/>
            <person name="Kuo A."/>
            <person name="Liang C."/>
            <person name="Lipzen A."/>
            <person name="Lutzoni F."/>
            <person name="Magnuson J."/>
            <person name="Mondo S."/>
            <person name="Nolan M."/>
            <person name="Ohm R."/>
            <person name="Pangilinan J."/>
            <person name="Park H.-J."/>
            <person name="Ramirez L."/>
            <person name="Alfaro M."/>
            <person name="Sun H."/>
            <person name="Tritt A."/>
            <person name="Yoshinaga Y."/>
            <person name="Zwiers L.-H."/>
            <person name="Turgeon B.G."/>
            <person name="Goodwin S.B."/>
            <person name="Spatafora J.W."/>
            <person name="Crous P.W."/>
            <person name="Grigoriev I.V."/>
        </authorList>
    </citation>
    <scope>NUCLEOTIDE SEQUENCE</scope>
    <source>
        <strain evidence="4">P77</strain>
    </source>
</reference>
<protein>
    <recommendedName>
        <fullName evidence="3">HTH CENPB-type domain-containing protein</fullName>
    </recommendedName>
</protein>
<evidence type="ECO:0000313" key="5">
    <source>
        <dbReference type="Proteomes" id="UP000800040"/>
    </source>
</evidence>
<name>A0A6A5K3I2_9PLEO</name>
<dbReference type="Proteomes" id="UP000800040">
    <property type="component" value="Unassembled WGS sequence"/>
</dbReference>
<evidence type="ECO:0000256" key="1">
    <source>
        <dbReference type="ARBA" id="ARBA00023125"/>
    </source>
</evidence>
<dbReference type="GO" id="GO:0003677">
    <property type="term" value="F:DNA binding"/>
    <property type="evidence" value="ECO:0007669"/>
    <property type="project" value="UniProtKB-KW"/>
</dbReference>
<dbReference type="AlphaFoldDB" id="A0A6A5K3I2"/>